<dbReference type="Pfam" id="PF01207">
    <property type="entry name" value="Dus"/>
    <property type="match status" value="1"/>
</dbReference>
<evidence type="ECO:0000256" key="14">
    <source>
        <dbReference type="ARBA" id="ARBA00048342"/>
    </source>
</evidence>
<evidence type="ECO:0000256" key="5">
    <source>
        <dbReference type="ARBA" id="ARBA00022679"/>
    </source>
</evidence>
<keyword evidence="2" id="KW-0285">Flavoprotein</keyword>
<evidence type="ECO:0000256" key="15">
    <source>
        <dbReference type="ARBA" id="ARBA00049447"/>
    </source>
</evidence>
<keyword evidence="5" id="KW-0808">Transferase</keyword>
<gene>
    <name evidence="19" type="ORF">FALBO_6507</name>
</gene>
<feature type="domain" description="RING-type" evidence="18">
    <location>
        <begin position="356"/>
        <end position="547"/>
    </location>
</feature>
<protein>
    <submittedName>
        <fullName evidence="19">E3 ubiquitin- ligase ARI9</fullName>
    </submittedName>
</protein>
<dbReference type="InterPro" id="IPR018517">
    <property type="entry name" value="tRNA_hU_synthase_CS"/>
</dbReference>
<dbReference type="Gene3D" id="3.20.20.70">
    <property type="entry name" value="Aldolase class I"/>
    <property type="match status" value="1"/>
</dbReference>
<dbReference type="GO" id="GO:0017150">
    <property type="term" value="F:tRNA dihydrouridine synthase activity"/>
    <property type="evidence" value="ECO:0007669"/>
    <property type="project" value="InterPro"/>
</dbReference>
<evidence type="ECO:0000256" key="10">
    <source>
        <dbReference type="ARBA" id="ARBA00022786"/>
    </source>
</evidence>
<comment type="cofactor">
    <cofactor evidence="1">
        <name>FMN</name>
        <dbReference type="ChEBI" id="CHEBI:58210"/>
    </cofactor>
</comment>
<dbReference type="InterPro" id="IPR035587">
    <property type="entry name" value="DUS-like_FMN-bd"/>
</dbReference>
<keyword evidence="11" id="KW-0862">Zinc</keyword>
<dbReference type="GO" id="GO:0006397">
    <property type="term" value="P:mRNA processing"/>
    <property type="evidence" value="ECO:0007669"/>
    <property type="project" value="UniProtKB-KW"/>
</dbReference>
<keyword evidence="19" id="KW-0436">Ligase</keyword>
<evidence type="ECO:0000256" key="16">
    <source>
        <dbReference type="SAM" id="Coils"/>
    </source>
</evidence>
<comment type="catalytic activity">
    <reaction evidence="15">
        <text>a 5,6-dihydrouridine in mRNA + NADP(+) = a uridine in mRNA + NADPH + H(+)</text>
        <dbReference type="Rhea" id="RHEA:69855"/>
        <dbReference type="Rhea" id="RHEA-COMP:14658"/>
        <dbReference type="Rhea" id="RHEA-COMP:17789"/>
        <dbReference type="ChEBI" id="CHEBI:15378"/>
        <dbReference type="ChEBI" id="CHEBI:57783"/>
        <dbReference type="ChEBI" id="CHEBI:58349"/>
        <dbReference type="ChEBI" id="CHEBI:65315"/>
        <dbReference type="ChEBI" id="CHEBI:74443"/>
    </reaction>
    <physiologicalReaction direction="right-to-left" evidence="15">
        <dbReference type="Rhea" id="RHEA:69857"/>
    </physiologicalReaction>
</comment>
<dbReference type="CDD" id="cd02801">
    <property type="entry name" value="DUS_like_FMN"/>
    <property type="match status" value="1"/>
</dbReference>
<evidence type="ECO:0000256" key="6">
    <source>
        <dbReference type="ARBA" id="ARBA00022694"/>
    </source>
</evidence>
<evidence type="ECO:0000313" key="20">
    <source>
        <dbReference type="Proteomes" id="UP000554235"/>
    </source>
</evidence>
<organism evidence="19 20">
    <name type="scientific">Fusarium albosuccineum</name>
    <dbReference type="NCBI Taxonomy" id="1237068"/>
    <lineage>
        <taxon>Eukaryota</taxon>
        <taxon>Fungi</taxon>
        <taxon>Dikarya</taxon>
        <taxon>Ascomycota</taxon>
        <taxon>Pezizomycotina</taxon>
        <taxon>Sordariomycetes</taxon>
        <taxon>Hypocreomycetidae</taxon>
        <taxon>Hypocreales</taxon>
        <taxon>Nectriaceae</taxon>
        <taxon>Fusarium</taxon>
        <taxon>Fusarium decemcellulare species complex</taxon>
    </lineage>
</organism>
<dbReference type="SUPFAM" id="SSF57850">
    <property type="entry name" value="RING/U-box"/>
    <property type="match status" value="1"/>
</dbReference>
<dbReference type="GO" id="GO:0016874">
    <property type="term" value="F:ligase activity"/>
    <property type="evidence" value="ECO:0007669"/>
    <property type="project" value="UniProtKB-KW"/>
</dbReference>
<evidence type="ECO:0000259" key="18">
    <source>
        <dbReference type="PROSITE" id="PS51873"/>
    </source>
</evidence>
<keyword evidence="6" id="KW-0819">tRNA processing</keyword>
<dbReference type="OrthoDB" id="9977870at2759"/>
<reference evidence="19 20" key="1">
    <citation type="submission" date="2020-01" db="EMBL/GenBank/DDBJ databases">
        <title>Identification and distribution of gene clusters putatively required for synthesis of sphingolipid metabolism inhibitors in phylogenetically diverse species of the filamentous fungus Fusarium.</title>
        <authorList>
            <person name="Kim H.-S."/>
            <person name="Busman M."/>
            <person name="Brown D.W."/>
            <person name="Divon H."/>
            <person name="Uhlig S."/>
            <person name="Proctor R.H."/>
        </authorList>
    </citation>
    <scope>NUCLEOTIDE SEQUENCE [LARGE SCALE GENOMIC DNA]</scope>
    <source>
        <strain evidence="19 20">NRRL 20459</strain>
    </source>
</reference>
<dbReference type="PROSITE" id="PS51873">
    <property type="entry name" value="TRIAD"/>
    <property type="match status" value="1"/>
</dbReference>
<accession>A0A8H4LEE9</accession>
<dbReference type="EMBL" id="JAADYS010000850">
    <property type="protein sequence ID" value="KAF4466628.1"/>
    <property type="molecule type" value="Genomic_DNA"/>
</dbReference>
<keyword evidence="4" id="KW-0507">mRNA processing</keyword>
<keyword evidence="20" id="KW-1185">Reference proteome</keyword>
<evidence type="ECO:0000256" key="2">
    <source>
        <dbReference type="ARBA" id="ARBA00022630"/>
    </source>
</evidence>
<feature type="region of interest" description="Disordered" evidence="17">
    <location>
        <begin position="232"/>
        <end position="257"/>
    </location>
</feature>
<feature type="compositionally biased region" description="Basic and acidic residues" evidence="17">
    <location>
        <begin position="232"/>
        <end position="256"/>
    </location>
</feature>
<evidence type="ECO:0000256" key="1">
    <source>
        <dbReference type="ARBA" id="ARBA00001917"/>
    </source>
</evidence>
<feature type="coiled-coil region" evidence="16">
    <location>
        <begin position="580"/>
        <end position="651"/>
    </location>
</feature>
<dbReference type="Gene3D" id="1.20.120.1750">
    <property type="match status" value="1"/>
</dbReference>
<evidence type="ECO:0000256" key="17">
    <source>
        <dbReference type="SAM" id="MobiDB-lite"/>
    </source>
</evidence>
<keyword evidence="10" id="KW-0833">Ubl conjugation pathway</keyword>
<name>A0A8H4LEE9_9HYPO</name>
<evidence type="ECO:0000256" key="3">
    <source>
        <dbReference type="ARBA" id="ARBA00022643"/>
    </source>
</evidence>
<dbReference type="PANTHER" id="PTHR11082">
    <property type="entry name" value="TRNA-DIHYDROURIDINE SYNTHASE"/>
    <property type="match status" value="1"/>
</dbReference>
<dbReference type="GO" id="GO:0016740">
    <property type="term" value="F:transferase activity"/>
    <property type="evidence" value="ECO:0007669"/>
    <property type="project" value="UniProtKB-KW"/>
</dbReference>
<comment type="function">
    <text evidence="13">Catalyzes the synthesis of dihydrouridine, a modified base found in the D-loop of most tRNAs. Specifically modifies U47 in cytoplasmic tRNAs. Catalyzes the synthesis of dihydrouridine in some mRNAs, thereby affecting their translation.</text>
</comment>
<dbReference type="AlphaFoldDB" id="A0A8H4LEE9"/>
<comment type="caution">
    <text evidence="19">The sequence shown here is derived from an EMBL/GenBank/DDBJ whole genome shotgun (WGS) entry which is preliminary data.</text>
</comment>
<keyword evidence="7" id="KW-0479">Metal-binding</keyword>
<evidence type="ECO:0000256" key="13">
    <source>
        <dbReference type="ARBA" id="ARBA00045934"/>
    </source>
</evidence>
<evidence type="ECO:0000256" key="8">
    <source>
        <dbReference type="ARBA" id="ARBA00022737"/>
    </source>
</evidence>
<keyword evidence="12" id="KW-0560">Oxidoreductase</keyword>
<keyword evidence="9" id="KW-0863">Zinc-finger</keyword>
<keyword evidence="3" id="KW-0288">FMN</keyword>
<dbReference type="GO" id="GO:0050660">
    <property type="term" value="F:flavin adenine dinucleotide binding"/>
    <property type="evidence" value="ECO:0007669"/>
    <property type="project" value="InterPro"/>
</dbReference>
<evidence type="ECO:0000256" key="4">
    <source>
        <dbReference type="ARBA" id="ARBA00022664"/>
    </source>
</evidence>
<dbReference type="GO" id="GO:0008270">
    <property type="term" value="F:zinc ion binding"/>
    <property type="evidence" value="ECO:0007669"/>
    <property type="project" value="UniProtKB-KW"/>
</dbReference>
<evidence type="ECO:0000256" key="9">
    <source>
        <dbReference type="ARBA" id="ARBA00022771"/>
    </source>
</evidence>
<evidence type="ECO:0000256" key="12">
    <source>
        <dbReference type="ARBA" id="ARBA00023002"/>
    </source>
</evidence>
<dbReference type="Proteomes" id="UP000554235">
    <property type="component" value="Unassembled WGS sequence"/>
</dbReference>
<comment type="catalytic activity">
    <reaction evidence="14">
        <text>a 5,6-dihydrouridine in mRNA + NAD(+) = a uridine in mRNA + NADH + H(+)</text>
        <dbReference type="Rhea" id="RHEA:69851"/>
        <dbReference type="Rhea" id="RHEA-COMP:14658"/>
        <dbReference type="Rhea" id="RHEA-COMP:17789"/>
        <dbReference type="ChEBI" id="CHEBI:15378"/>
        <dbReference type="ChEBI" id="CHEBI:57540"/>
        <dbReference type="ChEBI" id="CHEBI:57945"/>
        <dbReference type="ChEBI" id="CHEBI:65315"/>
        <dbReference type="ChEBI" id="CHEBI:74443"/>
    </reaction>
    <physiologicalReaction direction="right-to-left" evidence="14">
        <dbReference type="Rhea" id="RHEA:69853"/>
    </physiologicalReaction>
</comment>
<keyword evidence="16" id="KW-0175">Coiled coil</keyword>
<keyword evidence="8" id="KW-0677">Repeat</keyword>
<dbReference type="InterPro" id="IPR044066">
    <property type="entry name" value="TRIAD_supradom"/>
</dbReference>
<dbReference type="InterPro" id="IPR013785">
    <property type="entry name" value="Aldolase_TIM"/>
</dbReference>
<evidence type="ECO:0000256" key="7">
    <source>
        <dbReference type="ARBA" id="ARBA00022723"/>
    </source>
</evidence>
<dbReference type="SUPFAM" id="SSF51395">
    <property type="entry name" value="FMN-linked oxidoreductases"/>
    <property type="match status" value="1"/>
</dbReference>
<dbReference type="PROSITE" id="PS01136">
    <property type="entry name" value="UPF0034"/>
    <property type="match status" value="1"/>
</dbReference>
<proteinExistence type="predicted"/>
<dbReference type="PANTHER" id="PTHR11082:SF31">
    <property type="entry name" value="TRNA-DIHYDROURIDINE(20A_20B) SYNTHASE [NAD(P)+]-LIKE"/>
    <property type="match status" value="1"/>
</dbReference>
<evidence type="ECO:0000256" key="11">
    <source>
        <dbReference type="ARBA" id="ARBA00022833"/>
    </source>
</evidence>
<evidence type="ECO:0000313" key="19">
    <source>
        <dbReference type="EMBL" id="KAF4466628.1"/>
    </source>
</evidence>
<dbReference type="CDD" id="cd22584">
    <property type="entry name" value="Rcat_RBR_unk"/>
    <property type="match status" value="1"/>
</dbReference>
<sequence length="1188" mass="134804">MLHPKAFQDLASLPWHLCQDASRADLLLKAMPSYLYWDANSPVAVTDGLQNQGSSLAPVLYIASCRTSSAIGTFGRLLQMVSTTVFTKLSQSLKSVFGADFSFLYPLLNVKSHLLDHLDTCHRVLSTQQAPANMTALSRDQRLMPGAFGPEDYIDFYENPFETLEEIQTAWDDRGPPVSWSVKNLSGVDVTNIDWHKYNPPAALRKAPNITSQVLLDVLWSSLENVKARNLEEDRQKKEKEEQRKIAESDKGKGKEPYLPIIIPAETSIQIDDSTPRASVISHSDSTVTITNPEVVLKAKANKKRLFALRRLFQRSHEKGESSAAGAALGSLRDQGDSVEKFSTRFHRIAKAIPEGEVECVSCLDDFHPKDVIKVPCHSYCHGCFIRLIAAACQNEQQWPPKCCLNQIPFKTILRFIPADLKKTFDDRSKEWEIPVSERVYCSSPDCSLWIRPRRIDASKRQGVCDDYHVTCTICRGPAHGGEECPQDNDMNLTNQLAEEEGWKRCFSCNALVEHREACQHMTCRCGTQFCYVCCRRWRTCSCTMEQLNALKEGASARREERIARELEEAEEIRQALLMIEEFEREEALKAELLRQEQERLEEERRQHELEERVRQESIRRREIELKYQELRVLLDQLHELQQVLVDVDQEKEAEELVIEARAAKEALLKTHESERSDLESLMMTKKTEKEYTLNKDFHIRAAKENDIEEAYYKRLTEYWKDKKDGEREIETAMLALRKRMDQKHHAWQKWKAAELKKYEAGLEDNRTYREELSFGSTQLNDRGDTFHGGTNFFFDISSVNMSIGGTGESAHPLKIFDVTRKQDRFLYALAPMVRYGKLAFRQTVHKYGVDLCWTPMILAKEFNRNSFARDSDLTVSDKPNQPATIAQFGANVPLELARASALVAPDVQGVDLNCGCPQSWACAEKLGAALMNHRELVRDMVVETRQRLASDGWDVGLEADIDSPKGRSVSVKIRIHTDLRHTMDFLDTVIGHPQNRLVDWVTIHPRTRSTPSTTPIRTEALEILTAKYAGTLPILLSGDVFDLNTLPFQPTITTNNDAPLPSIDKLVLNNANSAVNLPKPSNTHLSGFMSARGLLANPAIFAGCAACPWEAIETFMCNVVRAPIPFKLAQHHIVEMTSPGMGPDKSSLLDKKERAELMKVTDTCELMDFLDSKIEEKTGRCGLRRDL</sequence>
<dbReference type="CDD" id="cd20335">
    <property type="entry name" value="BRcat_RBR"/>
    <property type="match status" value="1"/>
</dbReference>